<dbReference type="PROSITE" id="PS50887">
    <property type="entry name" value="GGDEF"/>
    <property type="match status" value="1"/>
</dbReference>
<organism evidence="6 7">
    <name type="scientific">Oricola cellulosilytica</name>
    <dbReference type="NCBI Taxonomy" id="1429082"/>
    <lineage>
        <taxon>Bacteria</taxon>
        <taxon>Pseudomonadati</taxon>
        <taxon>Pseudomonadota</taxon>
        <taxon>Alphaproteobacteria</taxon>
        <taxon>Hyphomicrobiales</taxon>
        <taxon>Ahrensiaceae</taxon>
        <taxon>Oricola</taxon>
    </lineage>
</organism>
<dbReference type="Proteomes" id="UP000291301">
    <property type="component" value="Unassembled WGS sequence"/>
</dbReference>
<proteinExistence type="predicted"/>
<evidence type="ECO:0000256" key="1">
    <source>
        <dbReference type="ARBA" id="ARBA00012528"/>
    </source>
</evidence>
<dbReference type="GO" id="GO:0043709">
    <property type="term" value="P:cell adhesion involved in single-species biofilm formation"/>
    <property type="evidence" value="ECO:0007669"/>
    <property type="project" value="TreeGrafter"/>
</dbReference>
<dbReference type="InterPro" id="IPR029787">
    <property type="entry name" value="Nucleotide_cyclase"/>
</dbReference>
<dbReference type="PANTHER" id="PTHR45138">
    <property type="entry name" value="REGULATORY COMPONENTS OF SENSORY TRANSDUCTION SYSTEM"/>
    <property type="match status" value="1"/>
</dbReference>
<dbReference type="SMART" id="SM00267">
    <property type="entry name" value="GGDEF"/>
    <property type="match status" value="1"/>
</dbReference>
<dbReference type="InterPro" id="IPR050469">
    <property type="entry name" value="Diguanylate_Cyclase"/>
</dbReference>
<feature type="region of interest" description="Disordered" evidence="3">
    <location>
        <begin position="270"/>
        <end position="308"/>
    </location>
</feature>
<dbReference type="PANTHER" id="PTHR45138:SF9">
    <property type="entry name" value="DIGUANYLATE CYCLASE DGCM-RELATED"/>
    <property type="match status" value="1"/>
</dbReference>
<dbReference type="GO" id="GO:0005886">
    <property type="term" value="C:plasma membrane"/>
    <property type="evidence" value="ECO:0007669"/>
    <property type="project" value="TreeGrafter"/>
</dbReference>
<keyword evidence="4" id="KW-0812">Transmembrane</keyword>
<dbReference type="EC" id="2.7.7.65" evidence="1"/>
<keyword evidence="4" id="KW-1133">Transmembrane helix</keyword>
<comment type="catalytic activity">
    <reaction evidence="2">
        <text>2 GTP = 3',3'-c-di-GMP + 2 diphosphate</text>
        <dbReference type="Rhea" id="RHEA:24898"/>
        <dbReference type="ChEBI" id="CHEBI:33019"/>
        <dbReference type="ChEBI" id="CHEBI:37565"/>
        <dbReference type="ChEBI" id="CHEBI:58805"/>
        <dbReference type="EC" id="2.7.7.65"/>
    </reaction>
</comment>
<comment type="caution">
    <text evidence="6">The sequence shown here is derived from an EMBL/GenBank/DDBJ whole genome shotgun (WGS) entry which is preliminary data.</text>
</comment>
<evidence type="ECO:0000259" key="5">
    <source>
        <dbReference type="PROSITE" id="PS50887"/>
    </source>
</evidence>
<dbReference type="GO" id="GO:1902201">
    <property type="term" value="P:negative regulation of bacterial-type flagellum-dependent cell motility"/>
    <property type="evidence" value="ECO:0007669"/>
    <property type="project" value="TreeGrafter"/>
</dbReference>
<dbReference type="Pfam" id="PF00990">
    <property type="entry name" value="GGDEF"/>
    <property type="match status" value="1"/>
</dbReference>
<evidence type="ECO:0000313" key="7">
    <source>
        <dbReference type="Proteomes" id="UP000291301"/>
    </source>
</evidence>
<name>A0A4R0PCL8_9HYPH</name>
<protein>
    <recommendedName>
        <fullName evidence="1">diguanylate cyclase</fullName>
        <ecNumber evidence="1">2.7.7.65</ecNumber>
    </recommendedName>
</protein>
<feature type="domain" description="GGDEF" evidence="5">
    <location>
        <begin position="141"/>
        <end position="273"/>
    </location>
</feature>
<keyword evidence="7" id="KW-1185">Reference proteome</keyword>
<evidence type="ECO:0000256" key="4">
    <source>
        <dbReference type="SAM" id="Phobius"/>
    </source>
</evidence>
<evidence type="ECO:0000313" key="6">
    <source>
        <dbReference type="EMBL" id="TCD15026.1"/>
    </source>
</evidence>
<sequence>MNIEGVYGLQGGPVAPEPETPMLDQLFIAQNWHAAIRKSAMWTLAIGAMALASAELSFGYFFPDVWNNHSAGLRLYSFLTATVIGLPAFSLFFRMSLRLNQVNLQLQEIARRDVLTGLLNRKALTDQIRQRQNATVSPRAQEDALILIDIDHFKDVNDGFGHAAGDHVLRMVSVCIGGNVFERDYVARIGGEEFAVYLLDSGASGAVRAAERIRAAIEENKAHFEGENIRITASVGGALYPPGSSYQTIYRRADSALYRAKKSGRNRCEFNGLPKPGADPQQEFDIGDLSCDETEDWPEIRRSPSTSR</sequence>
<feature type="transmembrane region" description="Helical" evidence="4">
    <location>
        <begin position="75"/>
        <end position="93"/>
    </location>
</feature>
<dbReference type="InterPro" id="IPR043128">
    <property type="entry name" value="Rev_trsase/Diguanyl_cyclase"/>
</dbReference>
<evidence type="ECO:0000256" key="3">
    <source>
        <dbReference type="SAM" id="MobiDB-lite"/>
    </source>
</evidence>
<dbReference type="AlphaFoldDB" id="A0A4R0PCL8"/>
<dbReference type="GO" id="GO:0052621">
    <property type="term" value="F:diguanylate cyclase activity"/>
    <property type="evidence" value="ECO:0007669"/>
    <property type="project" value="UniProtKB-EC"/>
</dbReference>
<dbReference type="FunFam" id="3.30.70.270:FF:000001">
    <property type="entry name" value="Diguanylate cyclase domain protein"/>
    <property type="match status" value="1"/>
</dbReference>
<dbReference type="InterPro" id="IPR000160">
    <property type="entry name" value="GGDEF_dom"/>
</dbReference>
<dbReference type="SUPFAM" id="SSF55073">
    <property type="entry name" value="Nucleotide cyclase"/>
    <property type="match status" value="1"/>
</dbReference>
<gene>
    <name evidence="6" type="ORF">E0D97_05615</name>
</gene>
<keyword evidence="4" id="KW-0472">Membrane</keyword>
<dbReference type="CDD" id="cd01949">
    <property type="entry name" value="GGDEF"/>
    <property type="match status" value="1"/>
</dbReference>
<evidence type="ECO:0000256" key="2">
    <source>
        <dbReference type="ARBA" id="ARBA00034247"/>
    </source>
</evidence>
<reference evidence="6 7" key="1">
    <citation type="journal article" date="2015" name="Antonie Van Leeuwenhoek">
        <title>Oricola cellulosilytica gen. nov., sp. nov., a cellulose-degrading bacterium of the family Phyllobacteriaceae isolated from surface seashore water, and emended descriptions of Mesorhizobium loti and Phyllobacterium myrsinacearum.</title>
        <authorList>
            <person name="Hameed A."/>
            <person name="Shahina M."/>
            <person name="Lai W.A."/>
            <person name="Lin S.Y."/>
            <person name="Young L.S."/>
            <person name="Liu Y.C."/>
            <person name="Hsu Y.H."/>
            <person name="Young C.C."/>
        </authorList>
    </citation>
    <scope>NUCLEOTIDE SEQUENCE [LARGE SCALE GENOMIC DNA]</scope>
    <source>
        <strain evidence="6 7">KCTC 52183</strain>
    </source>
</reference>
<accession>A0A4R0PCL8</accession>
<feature type="transmembrane region" description="Helical" evidence="4">
    <location>
        <begin position="40"/>
        <end position="63"/>
    </location>
</feature>
<dbReference type="Gene3D" id="3.30.70.270">
    <property type="match status" value="1"/>
</dbReference>
<dbReference type="NCBIfam" id="TIGR00254">
    <property type="entry name" value="GGDEF"/>
    <property type="match status" value="1"/>
</dbReference>
<dbReference type="EMBL" id="SJST01000002">
    <property type="protein sequence ID" value="TCD15026.1"/>
    <property type="molecule type" value="Genomic_DNA"/>
</dbReference>